<gene>
    <name evidence="4" type="ORF">GGQ92_001273</name>
</gene>
<dbReference type="SUPFAM" id="SSF55729">
    <property type="entry name" value="Acyl-CoA N-acyltransferases (Nat)"/>
    <property type="match status" value="1"/>
</dbReference>
<keyword evidence="2" id="KW-0012">Acyltransferase</keyword>
<dbReference type="PANTHER" id="PTHR42919">
    <property type="entry name" value="N-ALPHA-ACETYLTRANSFERASE"/>
    <property type="match status" value="1"/>
</dbReference>
<protein>
    <submittedName>
        <fullName evidence="4">Ribosomal protein S18 acetylase RimI-like enzyme</fullName>
    </submittedName>
</protein>
<dbReference type="RefSeq" id="WP_184245804.1">
    <property type="nucleotide sequence ID" value="NZ_BAAACU010000058.1"/>
</dbReference>
<evidence type="ECO:0000256" key="1">
    <source>
        <dbReference type="ARBA" id="ARBA00022679"/>
    </source>
</evidence>
<keyword evidence="1" id="KW-0808">Transferase</keyword>
<reference evidence="4 5" key="1">
    <citation type="submission" date="2020-08" db="EMBL/GenBank/DDBJ databases">
        <title>Genomic Encyclopedia of Type Strains, Phase IV (KMG-IV): sequencing the most valuable type-strain genomes for metagenomic binning, comparative biology and taxonomic classification.</title>
        <authorList>
            <person name="Goeker M."/>
        </authorList>
    </citation>
    <scope>NUCLEOTIDE SEQUENCE [LARGE SCALE GENOMIC DNA]</scope>
    <source>
        <strain evidence="4 5">DSM 11805</strain>
    </source>
</reference>
<name>A0A841REN4_9BACI</name>
<evidence type="ECO:0000256" key="2">
    <source>
        <dbReference type="ARBA" id="ARBA00023315"/>
    </source>
</evidence>
<dbReference type="InterPro" id="IPR016181">
    <property type="entry name" value="Acyl_CoA_acyltransferase"/>
</dbReference>
<sequence length="173" mass="20098">MSTKIKKCTLDDLEQLQNIAIETYNETYSHLNTPENMHDYLEKAFSTSQLKNELDNELSTFFLLLENNVIAGYLKINVDDAQTQHVSKENALEIERIYVKSNFQDKGLGRILLNKGIEFAREQNKENVWLGVWNKNKTAIDFHRNMGFEVEGEYSVFVGDEEHVNYIMVKKLG</sequence>
<dbReference type="AlphaFoldDB" id="A0A841REN4"/>
<dbReference type="Gene3D" id="3.40.630.30">
    <property type="match status" value="1"/>
</dbReference>
<feature type="domain" description="N-acetyltransferase" evidence="3">
    <location>
        <begin position="3"/>
        <end position="173"/>
    </location>
</feature>
<keyword evidence="4" id="KW-0689">Ribosomal protein</keyword>
<dbReference type="PROSITE" id="PS51186">
    <property type="entry name" value="GNAT"/>
    <property type="match status" value="1"/>
</dbReference>
<dbReference type="Proteomes" id="UP000572212">
    <property type="component" value="Unassembled WGS sequence"/>
</dbReference>
<dbReference type="CDD" id="cd04301">
    <property type="entry name" value="NAT_SF"/>
    <property type="match status" value="1"/>
</dbReference>
<evidence type="ECO:0000313" key="4">
    <source>
        <dbReference type="EMBL" id="MBB6512490.1"/>
    </source>
</evidence>
<dbReference type="GO" id="GO:0016747">
    <property type="term" value="F:acyltransferase activity, transferring groups other than amino-acyl groups"/>
    <property type="evidence" value="ECO:0007669"/>
    <property type="project" value="InterPro"/>
</dbReference>
<comment type="caution">
    <text evidence="4">The sequence shown here is derived from an EMBL/GenBank/DDBJ whole genome shotgun (WGS) entry which is preliminary data.</text>
</comment>
<evidence type="ECO:0000259" key="3">
    <source>
        <dbReference type="PROSITE" id="PS51186"/>
    </source>
</evidence>
<dbReference type="Pfam" id="PF00583">
    <property type="entry name" value="Acetyltransf_1"/>
    <property type="match status" value="1"/>
</dbReference>
<dbReference type="PANTHER" id="PTHR42919:SF8">
    <property type="entry name" value="N-ALPHA-ACETYLTRANSFERASE 50"/>
    <property type="match status" value="1"/>
</dbReference>
<accession>A0A841REN4</accession>
<dbReference type="GO" id="GO:0005840">
    <property type="term" value="C:ribosome"/>
    <property type="evidence" value="ECO:0007669"/>
    <property type="project" value="UniProtKB-KW"/>
</dbReference>
<dbReference type="EMBL" id="JACHON010000003">
    <property type="protein sequence ID" value="MBB6512490.1"/>
    <property type="molecule type" value="Genomic_DNA"/>
</dbReference>
<keyword evidence="5" id="KW-1185">Reference proteome</keyword>
<evidence type="ECO:0000313" key="5">
    <source>
        <dbReference type="Proteomes" id="UP000572212"/>
    </source>
</evidence>
<dbReference type="InterPro" id="IPR000182">
    <property type="entry name" value="GNAT_dom"/>
</dbReference>
<proteinExistence type="predicted"/>
<keyword evidence="4" id="KW-0687">Ribonucleoprotein</keyword>
<dbReference type="InterPro" id="IPR051556">
    <property type="entry name" value="N-term/lysine_N-AcTrnsfr"/>
</dbReference>
<organism evidence="4 5">
    <name type="scientific">Gracilibacillus halotolerans</name>
    <dbReference type="NCBI Taxonomy" id="74386"/>
    <lineage>
        <taxon>Bacteria</taxon>
        <taxon>Bacillati</taxon>
        <taxon>Bacillota</taxon>
        <taxon>Bacilli</taxon>
        <taxon>Bacillales</taxon>
        <taxon>Bacillaceae</taxon>
        <taxon>Gracilibacillus</taxon>
    </lineage>
</organism>